<reference evidence="1" key="1">
    <citation type="submission" date="2024-06" db="EMBL/GenBank/DDBJ databases">
        <authorList>
            <person name="Fan A."/>
            <person name="Zhang F.Y."/>
            <person name="Zhang L."/>
        </authorList>
    </citation>
    <scope>NUCLEOTIDE SEQUENCE</scope>
    <source>
        <strain evidence="1">Y61</strain>
    </source>
</reference>
<organism evidence="1">
    <name type="scientific">Sporolactobacillus sp. Y61</name>
    <dbReference type="NCBI Taxonomy" id="3160863"/>
    <lineage>
        <taxon>Bacteria</taxon>
        <taxon>Bacillati</taxon>
        <taxon>Bacillota</taxon>
        <taxon>Bacilli</taxon>
        <taxon>Bacillales</taxon>
        <taxon>Sporolactobacillaceae</taxon>
        <taxon>Sporolactobacillus</taxon>
    </lineage>
</organism>
<dbReference type="RefSeq" id="WP_165364245.1">
    <property type="nucleotide sequence ID" value="NZ_CP159510.1"/>
</dbReference>
<dbReference type="EMBL" id="CP159510">
    <property type="protein sequence ID" value="XCJ16305.1"/>
    <property type="molecule type" value="Genomic_DNA"/>
</dbReference>
<name>A0AAU8IDK3_9BACL</name>
<protein>
    <submittedName>
        <fullName evidence="1">Heptaprenyl diphosphate synthase component 1</fullName>
    </submittedName>
</protein>
<gene>
    <name evidence="1" type="ORF">ABNN70_11540</name>
</gene>
<dbReference type="Pfam" id="PF07307">
    <property type="entry name" value="HEPPP_synt_1"/>
    <property type="match status" value="1"/>
</dbReference>
<dbReference type="InterPro" id="IPR009920">
    <property type="entry name" value="HEPPP_synth_su1"/>
</dbReference>
<dbReference type="AlphaFoldDB" id="A0AAU8IDK3"/>
<accession>A0AAU8IDK3</accession>
<sequence>MLDTNRIGVLLSELKHDLSHPYVDSYLSRPEIDQDKVLIYYFLFSYQKRTEQPEKCTKSVMIAETGLKTHDKMAVTLPGEADAIKKSQLTVLAGDYYSALYYYILSRTGDMEIVEWVAEAIQNYNTEKCRLYYPAHRLSWTQTVQILARIESALISHVAAKLGYDWLVPALSDFFLCKLLSKNDMLQQKNGYDSFLFRFLSDHITDDRAVLRQLMNEEIKRAEARFNERIKRSMIPGGGFSDLITDLSSRLNTICRCTAGEE</sequence>
<evidence type="ECO:0000313" key="1">
    <source>
        <dbReference type="EMBL" id="XCJ16305.1"/>
    </source>
</evidence>
<proteinExistence type="predicted"/>
<dbReference type="GO" id="GO:0009234">
    <property type="term" value="P:menaquinone biosynthetic process"/>
    <property type="evidence" value="ECO:0007669"/>
    <property type="project" value="InterPro"/>
</dbReference>
<dbReference type="Gene3D" id="1.20.120.1450">
    <property type="match status" value="1"/>
</dbReference>